<keyword evidence="2" id="KW-1185">Reference proteome</keyword>
<protein>
    <submittedName>
        <fullName evidence="1">Uncharacterized protein</fullName>
    </submittedName>
</protein>
<proteinExistence type="predicted"/>
<gene>
    <name evidence="1" type="ORF">CITCOLO1_LOCUS3591</name>
</gene>
<reference evidence="1 2" key="1">
    <citation type="submission" date="2024-03" db="EMBL/GenBank/DDBJ databases">
        <authorList>
            <person name="Gkanogiannis A."/>
            <person name="Becerra Lopez-Lavalle L."/>
        </authorList>
    </citation>
    <scope>NUCLEOTIDE SEQUENCE [LARGE SCALE GENOMIC DNA]</scope>
</reference>
<name>A0ABP0XYX5_9ROSI</name>
<accession>A0ABP0XYX5</accession>
<organism evidence="1 2">
    <name type="scientific">Citrullus colocynthis</name>
    <name type="common">colocynth</name>
    <dbReference type="NCBI Taxonomy" id="252529"/>
    <lineage>
        <taxon>Eukaryota</taxon>
        <taxon>Viridiplantae</taxon>
        <taxon>Streptophyta</taxon>
        <taxon>Embryophyta</taxon>
        <taxon>Tracheophyta</taxon>
        <taxon>Spermatophyta</taxon>
        <taxon>Magnoliopsida</taxon>
        <taxon>eudicotyledons</taxon>
        <taxon>Gunneridae</taxon>
        <taxon>Pentapetalae</taxon>
        <taxon>rosids</taxon>
        <taxon>fabids</taxon>
        <taxon>Cucurbitales</taxon>
        <taxon>Cucurbitaceae</taxon>
        <taxon>Benincaseae</taxon>
        <taxon>Citrullus</taxon>
    </lineage>
</organism>
<evidence type="ECO:0000313" key="2">
    <source>
        <dbReference type="Proteomes" id="UP001642487"/>
    </source>
</evidence>
<dbReference type="Proteomes" id="UP001642487">
    <property type="component" value="Chromosome 10"/>
</dbReference>
<evidence type="ECO:0000313" key="1">
    <source>
        <dbReference type="EMBL" id="CAK9311915.1"/>
    </source>
</evidence>
<dbReference type="EMBL" id="OZ021744">
    <property type="protein sequence ID" value="CAK9311915.1"/>
    <property type="molecule type" value="Genomic_DNA"/>
</dbReference>
<sequence>MLLCYVRPIRWINGQRLVARGSTTCRFILGLLVYSLHTVDPQITAVQELIRRTVIQPQHALKRVSICQAHYVHVSIPLRGTTLMAQASYVRGEKGK</sequence>